<evidence type="ECO:0000313" key="11">
    <source>
        <dbReference type="EMBL" id="QDV20897.1"/>
    </source>
</evidence>
<dbReference type="PANTHER" id="PTHR43038:SF3">
    <property type="entry name" value="ABC TRANSPORTER G FAMILY MEMBER 20 ISOFORM X1"/>
    <property type="match status" value="1"/>
</dbReference>
<feature type="transmembrane region" description="Helical" evidence="8">
    <location>
        <begin position="663"/>
        <end position="682"/>
    </location>
</feature>
<proteinExistence type="predicted"/>
<feature type="transmembrane region" description="Helical" evidence="8">
    <location>
        <begin position="553"/>
        <end position="576"/>
    </location>
</feature>
<evidence type="ECO:0000256" key="8">
    <source>
        <dbReference type="SAM" id="Phobius"/>
    </source>
</evidence>
<evidence type="ECO:0000256" key="6">
    <source>
        <dbReference type="ARBA" id="ARBA00023136"/>
    </source>
</evidence>
<reference evidence="11 12" key="1">
    <citation type="submission" date="2019-02" db="EMBL/GenBank/DDBJ databases">
        <title>Deep-cultivation of Planctomycetes and their phenomic and genomic characterization uncovers novel biology.</title>
        <authorList>
            <person name="Wiegand S."/>
            <person name="Jogler M."/>
            <person name="Boedeker C."/>
            <person name="Pinto D."/>
            <person name="Vollmers J."/>
            <person name="Rivas-Marin E."/>
            <person name="Kohn T."/>
            <person name="Peeters S.H."/>
            <person name="Heuer A."/>
            <person name="Rast P."/>
            <person name="Oberbeckmann S."/>
            <person name="Bunk B."/>
            <person name="Jeske O."/>
            <person name="Meyerdierks A."/>
            <person name="Storesund J.E."/>
            <person name="Kallscheuer N."/>
            <person name="Luecker S."/>
            <person name="Lage O.M."/>
            <person name="Pohl T."/>
            <person name="Merkel B.J."/>
            <person name="Hornburger P."/>
            <person name="Mueller R.-W."/>
            <person name="Bruemmer F."/>
            <person name="Labrenz M."/>
            <person name="Spormann A.M."/>
            <person name="Op den Camp H."/>
            <person name="Overmann J."/>
            <person name="Amann R."/>
            <person name="Jetten M.S.M."/>
            <person name="Mascher T."/>
            <person name="Medema M.H."/>
            <person name="Devos D.P."/>
            <person name="Kaster A.-K."/>
            <person name="Ovreas L."/>
            <person name="Rohde M."/>
            <person name="Galperin M.Y."/>
            <person name="Jogler C."/>
        </authorList>
    </citation>
    <scope>NUCLEOTIDE SEQUENCE [LARGE SCALE GENOMIC DNA]</scope>
    <source>
        <strain evidence="11 12">Pan153</strain>
    </source>
</reference>
<dbReference type="Pfam" id="PF12698">
    <property type="entry name" value="ABC2_membrane_3"/>
    <property type="match status" value="1"/>
</dbReference>
<evidence type="ECO:0000256" key="3">
    <source>
        <dbReference type="ARBA" id="ARBA00022741"/>
    </source>
</evidence>
<dbReference type="GO" id="GO:0005524">
    <property type="term" value="F:ATP binding"/>
    <property type="evidence" value="ECO:0007669"/>
    <property type="project" value="UniProtKB-KW"/>
</dbReference>
<dbReference type="Proteomes" id="UP000320839">
    <property type="component" value="Chromosome"/>
</dbReference>
<dbReference type="SUPFAM" id="SSF52540">
    <property type="entry name" value="P-loop containing nucleoside triphosphate hydrolases"/>
    <property type="match status" value="1"/>
</dbReference>
<keyword evidence="2 8" id="KW-0812">Transmembrane</keyword>
<evidence type="ECO:0000259" key="9">
    <source>
        <dbReference type="PROSITE" id="PS50893"/>
    </source>
</evidence>
<evidence type="ECO:0000256" key="2">
    <source>
        <dbReference type="ARBA" id="ARBA00022692"/>
    </source>
</evidence>
<dbReference type="PROSITE" id="PS51012">
    <property type="entry name" value="ABC_TM2"/>
    <property type="match status" value="1"/>
</dbReference>
<dbReference type="GO" id="GO:0016020">
    <property type="term" value="C:membrane"/>
    <property type="evidence" value="ECO:0007669"/>
    <property type="project" value="UniProtKB-SubCell"/>
</dbReference>
<keyword evidence="6 8" id="KW-0472">Membrane</keyword>
<dbReference type="PANTHER" id="PTHR43038">
    <property type="entry name" value="ATP-BINDING CASSETTE, SUB-FAMILY H, MEMBER 1"/>
    <property type="match status" value="1"/>
</dbReference>
<dbReference type="InterPro" id="IPR013525">
    <property type="entry name" value="ABC2_TM"/>
</dbReference>
<feature type="transmembrane region" description="Helical" evidence="8">
    <location>
        <begin position="602"/>
        <end position="623"/>
    </location>
</feature>
<keyword evidence="4 11" id="KW-0067">ATP-binding</keyword>
<comment type="subcellular location">
    <subcellularLocation>
        <location evidence="1">Membrane</location>
        <topology evidence="1">Multi-pass membrane protein</topology>
    </subcellularLocation>
</comment>
<feature type="transmembrane region" description="Helical" evidence="8">
    <location>
        <begin position="386"/>
        <end position="406"/>
    </location>
</feature>
<dbReference type="PROSITE" id="PS00211">
    <property type="entry name" value="ABC_TRANSPORTER_1"/>
    <property type="match status" value="1"/>
</dbReference>
<feature type="domain" description="ABC transmembrane type-2" evidence="10">
    <location>
        <begin position="510"/>
        <end position="745"/>
    </location>
</feature>
<name>A0A518FWY5_9PLAN</name>
<dbReference type="Gene3D" id="3.40.1710.10">
    <property type="entry name" value="abc type-2 transporter like domain"/>
    <property type="match status" value="1"/>
</dbReference>
<evidence type="ECO:0000313" key="12">
    <source>
        <dbReference type="Proteomes" id="UP000320839"/>
    </source>
</evidence>
<feature type="transmembrane region" description="Helical" evidence="8">
    <location>
        <begin position="635"/>
        <end position="657"/>
    </location>
</feature>
<dbReference type="GO" id="GO:0016887">
    <property type="term" value="F:ATP hydrolysis activity"/>
    <property type="evidence" value="ECO:0007669"/>
    <property type="project" value="InterPro"/>
</dbReference>
<dbReference type="Pfam" id="PF00005">
    <property type="entry name" value="ABC_tran"/>
    <property type="match status" value="1"/>
</dbReference>
<protein>
    <submittedName>
        <fullName evidence="11">Putative ABC transporter ATP-binding protein YbhF</fullName>
    </submittedName>
</protein>
<dbReference type="GO" id="GO:0140359">
    <property type="term" value="F:ABC-type transporter activity"/>
    <property type="evidence" value="ECO:0007669"/>
    <property type="project" value="InterPro"/>
</dbReference>
<keyword evidence="3" id="KW-0547">Nucleotide-binding</keyword>
<dbReference type="InterPro" id="IPR047817">
    <property type="entry name" value="ABC2_TM_bact-type"/>
</dbReference>
<dbReference type="Gene3D" id="3.40.50.300">
    <property type="entry name" value="P-loop containing nucleotide triphosphate hydrolases"/>
    <property type="match status" value="1"/>
</dbReference>
<dbReference type="InterPro" id="IPR003439">
    <property type="entry name" value="ABC_transporter-like_ATP-bd"/>
</dbReference>
<feature type="region of interest" description="Disordered" evidence="7">
    <location>
        <begin position="314"/>
        <end position="336"/>
    </location>
</feature>
<dbReference type="EMBL" id="CP036317">
    <property type="protein sequence ID" value="QDV20897.1"/>
    <property type="molecule type" value="Genomic_DNA"/>
</dbReference>
<gene>
    <name evidence="11" type="primary">ybhF_8</name>
    <name evidence="11" type="ORF">Pan153_55770</name>
</gene>
<dbReference type="AlphaFoldDB" id="A0A518FWY5"/>
<accession>A0A518FWY5</accession>
<dbReference type="RefSeq" id="WP_145459459.1">
    <property type="nucleotide sequence ID" value="NZ_CP036317.1"/>
</dbReference>
<dbReference type="InterPro" id="IPR017871">
    <property type="entry name" value="ABC_transporter-like_CS"/>
</dbReference>
<dbReference type="InterPro" id="IPR027417">
    <property type="entry name" value="P-loop_NTPase"/>
</dbReference>
<sequence>MSSVIQVDQLTRDFGSLRAVDQVSFTVERGAIFGLLGPNGSGKSTIIRMLCGVLEPTGGSAHVLGYDVTTDAELIKRRIGYMSQSFSLYSDLSVRENIEFYGRIYGLSPEKLEQRFQEIIELTSLGDRLDQLAGNLSGGWKQRLALGCALIHEPEVLFLDEPTAGIDPVARRDLWDLLFELAGQGVTLFVTTHYMDEAERCSDVGYIYNSRLIVCGKPEELKQLPSVTPPGTARWEIDTVHPATRLSTFREMDGVRDATLFGQTIHVLADQSLTESDFINRIAEEQATVLVRPITPSLEDVFVTLSRAEGLNHDAETTVPDTQTQDATEPQAEGVNSVDAPQVPLEKMPAEERTLISKTPRIRQKPLAGFWAILVKEFSHVRREPATLLFVFAVPVLQTLIFGFAIDTQIENIPTVIFDLDGRSSSRELREAFANTRTFQIIGRVFDHDAFRHAFESGEAKVGVIIPPDYSDRLLKGEQVSVQVLIDGSDSQVATTALNASSLLGLNYSTNITKNFAETLNVVPSRDAEGKAALPVEIRPRLLYNPDLESSHFFVPGLVGIILQLVTLFLTSFAIVRERELGTLEQLFVTPVSKSGLMLGKLVPYAMIGFVETLIVLTVMVFLFRVPIHGNLWELLTLSLLFLICGLGLGMLVSTIARTQLQAIQFAFLIMLPSVLLSGFMFPRSQMPLPIYLFTFIIPVTYFLEILRGIVLRGSDLTDLLPYVTGLALCCVAIIGISLKRFQKQLT</sequence>
<evidence type="ECO:0000256" key="7">
    <source>
        <dbReference type="SAM" id="MobiDB-lite"/>
    </source>
</evidence>
<dbReference type="SMART" id="SM00382">
    <property type="entry name" value="AAA"/>
    <property type="match status" value="1"/>
</dbReference>
<dbReference type="InterPro" id="IPR003593">
    <property type="entry name" value="AAA+_ATPase"/>
</dbReference>
<organism evidence="11 12">
    <name type="scientific">Gimesia panareensis</name>
    <dbReference type="NCBI Taxonomy" id="2527978"/>
    <lineage>
        <taxon>Bacteria</taxon>
        <taxon>Pseudomonadati</taxon>
        <taxon>Planctomycetota</taxon>
        <taxon>Planctomycetia</taxon>
        <taxon>Planctomycetales</taxon>
        <taxon>Planctomycetaceae</taxon>
        <taxon>Gimesia</taxon>
    </lineage>
</organism>
<evidence type="ECO:0000256" key="5">
    <source>
        <dbReference type="ARBA" id="ARBA00022989"/>
    </source>
</evidence>
<evidence type="ECO:0000259" key="10">
    <source>
        <dbReference type="PROSITE" id="PS51012"/>
    </source>
</evidence>
<feature type="transmembrane region" description="Helical" evidence="8">
    <location>
        <begin position="689"/>
        <end position="708"/>
    </location>
</feature>
<dbReference type="PROSITE" id="PS50893">
    <property type="entry name" value="ABC_TRANSPORTER_2"/>
    <property type="match status" value="1"/>
</dbReference>
<feature type="transmembrane region" description="Helical" evidence="8">
    <location>
        <begin position="720"/>
        <end position="739"/>
    </location>
</feature>
<feature type="compositionally biased region" description="Polar residues" evidence="7">
    <location>
        <begin position="319"/>
        <end position="328"/>
    </location>
</feature>
<dbReference type="OrthoDB" id="9804819at2"/>
<feature type="domain" description="ABC transporter" evidence="9">
    <location>
        <begin position="5"/>
        <end position="234"/>
    </location>
</feature>
<evidence type="ECO:0000256" key="4">
    <source>
        <dbReference type="ARBA" id="ARBA00022840"/>
    </source>
</evidence>
<keyword evidence="5 8" id="KW-1133">Transmembrane helix</keyword>
<evidence type="ECO:0000256" key="1">
    <source>
        <dbReference type="ARBA" id="ARBA00004141"/>
    </source>
</evidence>